<dbReference type="Proteomes" id="UP001168821">
    <property type="component" value="Unassembled WGS sequence"/>
</dbReference>
<dbReference type="InterPro" id="IPR000225">
    <property type="entry name" value="Armadillo"/>
</dbReference>
<keyword evidence="7" id="KW-1185">Reference proteome</keyword>
<gene>
    <name evidence="6" type="ORF">Zmor_027209</name>
</gene>
<dbReference type="GO" id="GO:0090090">
    <property type="term" value="P:negative regulation of canonical Wnt signaling pathway"/>
    <property type="evidence" value="ECO:0007669"/>
    <property type="project" value="TreeGrafter"/>
</dbReference>
<feature type="compositionally biased region" description="Polar residues" evidence="5">
    <location>
        <begin position="1735"/>
        <end position="1750"/>
    </location>
</feature>
<feature type="compositionally biased region" description="Polar residues" evidence="5">
    <location>
        <begin position="1809"/>
        <end position="1821"/>
    </location>
</feature>
<evidence type="ECO:0000256" key="4">
    <source>
        <dbReference type="PROSITE-ProRule" id="PRU00259"/>
    </source>
</evidence>
<feature type="region of interest" description="Disordered" evidence="5">
    <location>
        <begin position="1619"/>
        <end position="1922"/>
    </location>
</feature>
<dbReference type="Gene3D" id="1.25.10.10">
    <property type="entry name" value="Leucine-rich Repeat Variant"/>
    <property type="match status" value="1"/>
</dbReference>
<dbReference type="PANTHER" id="PTHR12607">
    <property type="entry name" value="ADENOMATOUS POLYPOSIS COLI PROTEIN FAMILY"/>
    <property type="match status" value="1"/>
</dbReference>
<dbReference type="GO" id="GO:0007389">
    <property type="term" value="P:pattern specification process"/>
    <property type="evidence" value="ECO:0007669"/>
    <property type="project" value="TreeGrafter"/>
</dbReference>
<feature type="region of interest" description="Disordered" evidence="5">
    <location>
        <begin position="815"/>
        <end position="875"/>
    </location>
</feature>
<reference evidence="6" key="1">
    <citation type="journal article" date="2023" name="G3 (Bethesda)">
        <title>Whole genome assemblies of Zophobas morio and Tenebrio molitor.</title>
        <authorList>
            <person name="Kaur S."/>
            <person name="Stinson S.A."/>
            <person name="diCenzo G.C."/>
        </authorList>
    </citation>
    <scope>NUCLEOTIDE SEQUENCE</scope>
    <source>
        <strain evidence="6">QUZm001</strain>
    </source>
</reference>
<dbReference type="InterPro" id="IPR041257">
    <property type="entry name" value="APC_rep"/>
</dbReference>
<dbReference type="GO" id="GO:0005881">
    <property type="term" value="C:cytoplasmic microtubule"/>
    <property type="evidence" value="ECO:0007669"/>
    <property type="project" value="TreeGrafter"/>
</dbReference>
<dbReference type="GO" id="GO:0008013">
    <property type="term" value="F:beta-catenin binding"/>
    <property type="evidence" value="ECO:0007669"/>
    <property type="project" value="InterPro"/>
</dbReference>
<dbReference type="PROSITE" id="PS50077">
    <property type="entry name" value="HEAT_REPEAT"/>
    <property type="match status" value="1"/>
</dbReference>
<dbReference type="EMBL" id="JALNTZ010000009">
    <property type="protein sequence ID" value="KAJ3640661.1"/>
    <property type="molecule type" value="Genomic_DNA"/>
</dbReference>
<dbReference type="SUPFAM" id="SSF48371">
    <property type="entry name" value="ARM repeat"/>
    <property type="match status" value="1"/>
</dbReference>
<feature type="region of interest" description="Disordered" evidence="5">
    <location>
        <begin position="1485"/>
        <end position="1520"/>
    </location>
</feature>
<dbReference type="PANTHER" id="PTHR12607:SF12">
    <property type="entry name" value="APC-LIKE, ISOFORM A-RELATED"/>
    <property type="match status" value="1"/>
</dbReference>
<feature type="compositionally biased region" description="Polar residues" evidence="5">
    <location>
        <begin position="1898"/>
        <end position="1908"/>
    </location>
</feature>
<feature type="compositionally biased region" description="Pro residues" evidence="5">
    <location>
        <begin position="1624"/>
        <end position="1633"/>
    </location>
</feature>
<dbReference type="FunFam" id="1.25.10.10:FF:000305">
    <property type="entry name" value="Adenomatous polyposis coli"/>
    <property type="match status" value="1"/>
</dbReference>
<dbReference type="InterPro" id="IPR016024">
    <property type="entry name" value="ARM-type_fold"/>
</dbReference>
<dbReference type="GO" id="GO:0008017">
    <property type="term" value="F:microtubule binding"/>
    <property type="evidence" value="ECO:0007669"/>
    <property type="project" value="TreeGrafter"/>
</dbReference>
<dbReference type="GO" id="GO:0016342">
    <property type="term" value="C:catenin complex"/>
    <property type="evidence" value="ECO:0007669"/>
    <property type="project" value="TreeGrafter"/>
</dbReference>
<feature type="repeat" description="ARM" evidence="4">
    <location>
        <begin position="165"/>
        <end position="201"/>
    </location>
</feature>
<dbReference type="GO" id="GO:0030877">
    <property type="term" value="C:beta-catenin destruction complex"/>
    <property type="evidence" value="ECO:0007669"/>
    <property type="project" value="TreeGrafter"/>
</dbReference>
<feature type="compositionally biased region" description="Basic and acidic residues" evidence="5">
    <location>
        <begin position="1121"/>
        <end position="1138"/>
    </location>
</feature>
<evidence type="ECO:0000256" key="2">
    <source>
        <dbReference type="ARBA" id="ARBA00022687"/>
    </source>
</evidence>
<organism evidence="6 7">
    <name type="scientific">Zophobas morio</name>
    <dbReference type="NCBI Taxonomy" id="2755281"/>
    <lineage>
        <taxon>Eukaryota</taxon>
        <taxon>Metazoa</taxon>
        <taxon>Ecdysozoa</taxon>
        <taxon>Arthropoda</taxon>
        <taxon>Hexapoda</taxon>
        <taxon>Insecta</taxon>
        <taxon>Pterygota</taxon>
        <taxon>Neoptera</taxon>
        <taxon>Endopterygota</taxon>
        <taxon>Coleoptera</taxon>
        <taxon>Polyphaga</taxon>
        <taxon>Cucujiformia</taxon>
        <taxon>Tenebrionidae</taxon>
        <taxon>Zophobas</taxon>
    </lineage>
</organism>
<evidence type="ECO:0000256" key="5">
    <source>
        <dbReference type="SAM" id="MobiDB-lite"/>
    </source>
</evidence>
<comment type="caution">
    <text evidence="6">The sequence shown here is derived from an EMBL/GenBank/DDBJ whole genome shotgun (WGS) entry which is preliminary data.</text>
</comment>
<feature type="compositionally biased region" description="Polar residues" evidence="5">
    <location>
        <begin position="1087"/>
        <end position="1118"/>
    </location>
</feature>
<feature type="region of interest" description="Disordered" evidence="5">
    <location>
        <begin position="1071"/>
        <end position="1148"/>
    </location>
</feature>
<dbReference type="GO" id="GO:0007399">
    <property type="term" value="P:nervous system development"/>
    <property type="evidence" value="ECO:0007669"/>
    <property type="project" value="TreeGrafter"/>
</dbReference>
<evidence type="ECO:0000256" key="1">
    <source>
        <dbReference type="ARBA" id="ARBA00009051"/>
    </source>
</evidence>
<dbReference type="InterPro" id="IPR021133">
    <property type="entry name" value="HEAT_type_2"/>
</dbReference>
<accession>A0AA38HPG4</accession>
<feature type="compositionally biased region" description="Low complexity" evidence="5">
    <location>
        <begin position="1847"/>
        <end position="1858"/>
    </location>
</feature>
<feature type="compositionally biased region" description="Polar residues" evidence="5">
    <location>
        <begin position="1139"/>
        <end position="1148"/>
    </location>
</feature>
<feature type="repeat" description="HEAT" evidence="3">
    <location>
        <begin position="166"/>
        <end position="205"/>
    </location>
</feature>
<feature type="compositionally biased region" description="Polar residues" evidence="5">
    <location>
        <begin position="10"/>
        <end position="30"/>
    </location>
</feature>
<comment type="similarity">
    <text evidence="1">Belongs to the adenomatous polyposis coli (APC) family.</text>
</comment>
<dbReference type="GO" id="GO:0001708">
    <property type="term" value="P:cell fate specification"/>
    <property type="evidence" value="ECO:0007669"/>
    <property type="project" value="TreeGrafter"/>
</dbReference>
<feature type="region of interest" description="Disordered" evidence="5">
    <location>
        <begin position="1"/>
        <end position="33"/>
    </location>
</feature>
<keyword evidence="2" id="KW-0879">Wnt signaling pathway</keyword>
<dbReference type="GO" id="GO:0016477">
    <property type="term" value="P:cell migration"/>
    <property type="evidence" value="ECO:0007669"/>
    <property type="project" value="TreeGrafter"/>
</dbReference>
<dbReference type="InterPro" id="IPR026818">
    <property type="entry name" value="Apc_fam"/>
</dbReference>
<dbReference type="GO" id="GO:0007026">
    <property type="term" value="P:negative regulation of microtubule depolymerization"/>
    <property type="evidence" value="ECO:0007669"/>
    <property type="project" value="TreeGrafter"/>
</dbReference>
<feature type="compositionally biased region" description="Polar residues" evidence="5">
    <location>
        <begin position="974"/>
        <end position="985"/>
    </location>
</feature>
<dbReference type="GO" id="GO:0016055">
    <property type="term" value="P:Wnt signaling pathway"/>
    <property type="evidence" value="ECO:0007669"/>
    <property type="project" value="UniProtKB-KW"/>
</dbReference>
<feature type="compositionally biased region" description="Polar residues" evidence="5">
    <location>
        <begin position="1705"/>
        <end position="1718"/>
    </location>
</feature>
<feature type="region of interest" description="Disordered" evidence="5">
    <location>
        <begin position="939"/>
        <end position="1012"/>
    </location>
</feature>
<dbReference type="Pfam" id="PF18797">
    <property type="entry name" value="APC_rep"/>
    <property type="match status" value="1"/>
</dbReference>
<feature type="compositionally biased region" description="Basic and acidic residues" evidence="5">
    <location>
        <begin position="1756"/>
        <end position="1769"/>
    </location>
</feature>
<dbReference type="InterPro" id="IPR011989">
    <property type="entry name" value="ARM-like"/>
</dbReference>
<dbReference type="PROSITE" id="PS50176">
    <property type="entry name" value="ARM_REPEAT"/>
    <property type="match status" value="1"/>
</dbReference>
<dbReference type="Pfam" id="PF00514">
    <property type="entry name" value="Arm"/>
    <property type="match status" value="2"/>
</dbReference>
<dbReference type="SMART" id="SM00185">
    <property type="entry name" value="ARM"/>
    <property type="match status" value="6"/>
</dbReference>
<name>A0AA38HPG4_9CUCU</name>
<feature type="region of interest" description="Disordered" evidence="5">
    <location>
        <begin position="1372"/>
        <end position="1393"/>
    </location>
</feature>
<evidence type="ECO:0008006" key="8">
    <source>
        <dbReference type="Google" id="ProtNLM"/>
    </source>
</evidence>
<protein>
    <recommendedName>
        <fullName evidence="8">Adenomatous polyposis coli protein</fullName>
    </recommendedName>
</protein>
<evidence type="ECO:0000313" key="7">
    <source>
        <dbReference type="Proteomes" id="UP001168821"/>
    </source>
</evidence>
<feature type="compositionally biased region" description="Basic and acidic residues" evidence="5">
    <location>
        <begin position="1871"/>
        <end position="1886"/>
    </location>
</feature>
<sequence length="1949" mass="214807">MEPLLAGKQHNGSSTNCDGAATSSADGDTTCSEDEYVPGRLSATHLSVSSEPVAHRDHLSMLYHGTWPVERTMWNSDPISRTTAPVHNPNMQDVTSVMSFASSSGGALLGSPSLSRRSSQQLEAKVDMVYSLLAMLSGQEHADMGETLLALSTNPESCLAMRQSGCIPLLVQMVQSDKDPEARKKASQALQNLVHSQPDEKLRKREVRVFKLLENTRGYTEALRNHREFELEVTSSSSEDDDKHPVQTVAHLMKLSFDELHRQAICSLGGIHSIASLVEAEHVNHGSTADEQHCILMRRYACMALTNLTFGDSGNKALLCSFREFMRALVIQLQSPSDELRQVTASVLRNLSWRADSTSKEILREVGSVTGLMKAAMLDNKENTLKSILSALWNLSAHCTENKSEICSVECALGFLVDMLTYKTVSKSLAIIENSGGILRNVSSQIAVRDDYREVLRQHNCLQILLDQLKSPSLTIVSNACGTLWNLSAKCPQDQEALWQMGAPAMLRSLNHSKHKMIAMGSSAALKNLLSARPTQTVPTVLDSTALAMDLPVLPTLGARKQKALLQDLDQTLSETYENIEKDSPVKTKDDKHIAATTHDFIQKSKKYSRQSSDNSPEFKYSDYETDFCSLTEGEPSTSYETKQNLSLPYLDNSVSSNDLNKNCFVKSRRNASENDNRTFNVYSDSGLQSLESPVKFDLDSGSTSSIDNDKCKKQFKLKEVSVYSDEKDHCSIEDVSDSDNQSSLGFEHKVHDESSFLSSGLIARKEVPHSSGLSTPTLPHPNFKYPNLASSNVTMFEGNIDEIDMDDISIHFASEQSKDGDDDTEKRDVENEKKSHLQEIVEESTSENRRLTFPKTSARGSGIPLPRSLPRPIPNSNVNHQTIDLDSPELPVAKKINKSNIARLSSGLPRRNLQTSTPLRITGNARRGEGSSEAFKVENIDMGDDSSVSPIVKTDESKVTSTDIDCSLPEVEFSSSSDQTNLSPQDLHHHKPPPTPLNFDQMEKPKVSSPTDFSYLSPEACVNFNLKHDRDRLLERSCEENNLMDNRMLDPDAMIESLDRFTAELVSQASHLQSNGEDKYKDNTWNEDTSPNEVTFPSISGSAPNVITFGSNESSVPETSDEKEKEVEKERESEHQSNDFSSINTNTSTMTESTLIAIEATKMATVFKTEAEMSHSISSVASLELDKVQPPSLLDSMSLDLTKSPKLTARKKSLPKALMVKRALSNSLNNGSSLESLENHSLSNLDQVNPPSAMAEVLDMEGSITSVASLPSENNELKTDFVINGSVNKNNSFLTSRLSHVVSNVSNLNSVTDLENINPPSLFNEITDLCNSLADVPTEAIGSETEMFEDCHTHVLPTEDDVTEFSDANSATPIQSDVSSPEVSPKKNKSIKKPMTLKQRRNLARDRYKTYTIAAEMLTREEDEKQSTSEDFNTVNCSPTENYYSVIDTHTYSVKSSEKLTPKQKRQNDRSRFETQVVEEAVTELLQQPVIESSSPREERGDETPQSSPGGSPARTKLSIRRNFMQKRLENRDRFKTQTLTEASFSPELSASPEADLHLLVQREANLVLKSLRETKTSTDELLECETLSLVSNDDDSEHNSGSPINYRTYHKSWGLTKNIPVIDPPPPPPPVQDRLPSPASDPEPTPDDQPAKPKITKPSEKPPEEEPPEEEPQGKAIRGRRKPLYSKSTSKIAPKTPLKPLKNMTSNLVKNVTSSIKQVKQTKPPAKPPTPQSRASSGYGTRSSSPKTGASAKPKLERQGTFTKEEPAPAAPRSRIPTPGSAKTASKIPAKARPATSASSDRVAVRNTRTGYARSTSADSTRRAPNAASVVKRASIPTPSQRSGSNTSLNTAATNTKKQVTSKIASLWKKIEESKKQPAKKDTRVWIQNPGEGGLTRSNTFDNKNGVTLRGKKRDGDDGKRVSRLGSFIVMDDTEEGVRMQQVINAE</sequence>
<feature type="compositionally biased region" description="Basic and acidic residues" evidence="5">
    <location>
        <begin position="817"/>
        <end position="840"/>
    </location>
</feature>
<evidence type="ECO:0000313" key="6">
    <source>
        <dbReference type="EMBL" id="KAJ3640661.1"/>
    </source>
</evidence>
<evidence type="ECO:0000256" key="3">
    <source>
        <dbReference type="PROSITE-ProRule" id="PRU00103"/>
    </source>
</evidence>
<proteinExistence type="inferred from homology"/>
<feature type="compositionally biased region" description="Polar residues" evidence="5">
    <location>
        <begin position="1372"/>
        <end position="1383"/>
    </location>
</feature>